<reference evidence="2" key="1">
    <citation type="submission" date="2021-01" db="EMBL/GenBank/DDBJ databases">
        <title>Ramlibacter sp. strain AW1 16S ribosomal RNA gene Genome sequencing and assembly.</title>
        <authorList>
            <person name="Kang M."/>
        </authorList>
    </citation>
    <scope>NUCLEOTIDE SEQUENCE</scope>
    <source>
        <strain evidence="2">AW1</strain>
    </source>
</reference>
<accession>A0A936ZN14</accession>
<keyword evidence="3" id="KW-1185">Reference proteome</keyword>
<evidence type="ECO:0000313" key="3">
    <source>
        <dbReference type="Proteomes" id="UP000613011"/>
    </source>
</evidence>
<evidence type="ECO:0000256" key="1">
    <source>
        <dbReference type="SAM" id="MobiDB-lite"/>
    </source>
</evidence>
<proteinExistence type="predicted"/>
<dbReference type="AlphaFoldDB" id="A0A936ZN14"/>
<name>A0A936ZN14_9BURK</name>
<dbReference type="Proteomes" id="UP000613011">
    <property type="component" value="Unassembled WGS sequence"/>
</dbReference>
<gene>
    <name evidence="2" type="ORF">JI739_22775</name>
</gene>
<feature type="compositionally biased region" description="Low complexity" evidence="1">
    <location>
        <begin position="26"/>
        <end position="37"/>
    </location>
</feature>
<evidence type="ECO:0000313" key="2">
    <source>
        <dbReference type="EMBL" id="MBL0423178.1"/>
    </source>
</evidence>
<organism evidence="2 3">
    <name type="scientific">Ramlibacter aurantiacus</name>
    <dbReference type="NCBI Taxonomy" id="2801330"/>
    <lineage>
        <taxon>Bacteria</taxon>
        <taxon>Pseudomonadati</taxon>
        <taxon>Pseudomonadota</taxon>
        <taxon>Betaproteobacteria</taxon>
        <taxon>Burkholderiales</taxon>
        <taxon>Comamonadaceae</taxon>
        <taxon>Ramlibacter</taxon>
    </lineage>
</organism>
<sequence>MQGGSKAHRRAISSQTAPAAKPPPKTSTASAAQSAPARPVSHAGAAGASLRDRAVSLPALPKLQPTPVDDAWAAATIARLEQLAHLGAEWRIDLLVEIGKVEDLSSLSDDCLDRLHAALAQCGASERVIAATNLERAGRAIPTEVRQLLGAAASGSGQADRKSGGQVQAPGQRARASSAVLRHLVKLDELFRTARTLDTRANLLKAAVKKAAGAFEFSSLPCLKQLHAALDQVARKAPESDAERSSILFAAKLRSHLGFLIDALSAGQPGSGGAKPPSTAGSPMDVIDACWSLRDLFGHLAPDACELSAQATELIRTGAQASAGTAEQLVQHEGFEVASTFAKDLPRATYAVRGAAGEEVVAMNKRSEGAVQKIFQALGGDRELLEAVTQVAQQAFFMESEKVMDSARTTPVRYDGKRGKLVSSERPHPHFAIELRKPGVAAVTLSQTPTGSLFFPFMTGRLPDGKIVDVMGEPMDVDPASYYRIEYTLLVDRKGMRQLDGDVRFSFRIMPPEV</sequence>
<dbReference type="EMBL" id="JAEQNA010000012">
    <property type="protein sequence ID" value="MBL0423178.1"/>
    <property type="molecule type" value="Genomic_DNA"/>
</dbReference>
<feature type="region of interest" description="Disordered" evidence="1">
    <location>
        <begin position="152"/>
        <end position="174"/>
    </location>
</feature>
<feature type="compositionally biased region" description="Basic residues" evidence="1">
    <location>
        <begin position="1"/>
        <end position="11"/>
    </location>
</feature>
<feature type="region of interest" description="Disordered" evidence="1">
    <location>
        <begin position="1"/>
        <end position="47"/>
    </location>
</feature>
<protein>
    <submittedName>
        <fullName evidence="2">Uncharacterized protein</fullName>
    </submittedName>
</protein>
<dbReference type="RefSeq" id="WP_201686318.1">
    <property type="nucleotide sequence ID" value="NZ_JAEQNA010000012.1"/>
</dbReference>
<comment type="caution">
    <text evidence="2">The sequence shown here is derived from an EMBL/GenBank/DDBJ whole genome shotgun (WGS) entry which is preliminary data.</text>
</comment>